<dbReference type="Pfam" id="PF00583">
    <property type="entry name" value="Acetyltransf_1"/>
    <property type="match status" value="1"/>
</dbReference>
<dbReference type="InterPro" id="IPR016181">
    <property type="entry name" value="Acyl_CoA_acyltransferase"/>
</dbReference>
<evidence type="ECO:0000313" key="2">
    <source>
        <dbReference type="EMBL" id="RTZ82341.1"/>
    </source>
</evidence>
<dbReference type="SUPFAM" id="SSF55729">
    <property type="entry name" value="Acyl-CoA N-acyltransferases (Nat)"/>
    <property type="match status" value="1"/>
</dbReference>
<dbReference type="InterPro" id="IPR000182">
    <property type="entry name" value="GNAT_dom"/>
</dbReference>
<name>A0A432GGG4_9DELT</name>
<dbReference type="AlphaFoldDB" id="A0A432GGG4"/>
<evidence type="ECO:0000259" key="1">
    <source>
        <dbReference type="PROSITE" id="PS51186"/>
    </source>
</evidence>
<accession>A0A432GGG4</accession>
<dbReference type="Gene3D" id="3.40.630.30">
    <property type="match status" value="1"/>
</dbReference>
<sequence length="168" mass="19826">MNVQTDEPKTIWHLEMLHPEELCAKALPPKTQLIRQEIPLPTMNRFFYHEVGMLWHWTDRLSWSEEQWRNWVEREALQTWMLLFQGTPAGYFELEAQDKAVELSFFGLLPPFLDKGLGGGLLSAAVEKAWEMETKRVWVHTCSLDHPYALKNYQARGFQIYRETRTSS</sequence>
<organism evidence="2 3">
    <name type="scientific">SAR324 cluster bacterium</name>
    <dbReference type="NCBI Taxonomy" id="2024889"/>
    <lineage>
        <taxon>Bacteria</taxon>
        <taxon>Deltaproteobacteria</taxon>
        <taxon>SAR324 cluster</taxon>
    </lineage>
</organism>
<reference evidence="2 3" key="1">
    <citation type="submission" date="2018-06" db="EMBL/GenBank/DDBJ databases">
        <title>Combined omics and stable isotope probing to characterize newly discovered Mariana Back-Arc vent microbial communities.</title>
        <authorList>
            <person name="Trembath-Reichert E."/>
            <person name="Huber J.A."/>
        </authorList>
    </citation>
    <scope>NUCLEOTIDE SEQUENCE [LARGE SCALE GENOMIC DNA]</scope>
    <source>
        <strain evidence="2">MAG 24</strain>
    </source>
</reference>
<dbReference type="Proteomes" id="UP000287176">
    <property type="component" value="Unassembled WGS sequence"/>
</dbReference>
<comment type="caution">
    <text evidence="2">The sequence shown here is derived from an EMBL/GenBank/DDBJ whole genome shotgun (WGS) entry which is preliminary data.</text>
</comment>
<gene>
    <name evidence="2" type="ORF">DSY94_10565</name>
</gene>
<proteinExistence type="predicted"/>
<dbReference type="EMBL" id="QNZI01000277">
    <property type="protein sequence ID" value="RTZ82341.1"/>
    <property type="molecule type" value="Genomic_DNA"/>
</dbReference>
<keyword evidence="2" id="KW-0808">Transferase</keyword>
<dbReference type="PROSITE" id="PS51186">
    <property type="entry name" value="GNAT"/>
    <property type="match status" value="1"/>
</dbReference>
<feature type="domain" description="N-acetyltransferase" evidence="1">
    <location>
        <begin position="38"/>
        <end position="168"/>
    </location>
</feature>
<evidence type="ECO:0000313" key="3">
    <source>
        <dbReference type="Proteomes" id="UP000287176"/>
    </source>
</evidence>
<dbReference type="GO" id="GO:0016747">
    <property type="term" value="F:acyltransferase activity, transferring groups other than amino-acyl groups"/>
    <property type="evidence" value="ECO:0007669"/>
    <property type="project" value="InterPro"/>
</dbReference>
<protein>
    <submittedName>
        <fullName evidence="2">GNAT family N-acetyltransferase</fullName>
    </submittedName>
</protein>